<dbReference type="KEGG" id="vg:29057218"/>
<gene>
    <name evidence="1" type="ORF">ASESINO_268</name>
</gene>
<evidence type="ECO:0000313" key="2">
    <source>
        <dbReference type="Proteomes" id="UP000202181"/>
    </source>
</evidence>
<dbReference type="Proteomes" id="UP000202181">
    <property type="component" value="Segment"/>
</dbReference>
<protein>
    <submittedName>
        <fullName evidence="1">Uncharacterized protein</fullName>
    </submittedName>
</protein>
<name>A0A1B2IAK1_9CAUD</name>
<sequence length="209" mass="24016">MSENVDPSLERWLQQQMPRVVKKVKLRQLNEQPLHLSKSKISVFSPRIPLSVARDEDMTVPRICCSVDITRCIHGVRHLFSTIEIPTRLFLHGFQERAVVQPSVDLTCEPNRAGEVWIVPHRMSNWDIKPTVLGEMRLSSLGEAGSKFTYQMCFGQDVRWNSYQLLKADVFYEAFVTVDWEKETLKCSDAKEVGRTAFDAAINEYTVTP</sequence>
<dbReference type="EMBL" id="KX397364">
    <property type="protein sequence ID" value="ANZ48281.1"/>
    <property type="molecule type" value="Genomic_DNA"/>
</dbReference>
<organism evidence="1 2">
    <name type="scientific">Erwinia phage vB_EamM_Asesino</name>
    <dbReference type="NCBI Taxonomy" id="1883370"/>
    <lineage>
        <taxon>Viruses</taxon>
        <taxon>Duplodnaviria</taxon>
        <taxon>Heunggongvirae</taxon>
        <taxon>Uroviricota</taxon>
        <taxon>Caudoviricetes</taxon>
        <taxon>Chimalliviridae</taxon>
        <taxon>Erskinevirus</taxon>
        <taxon>Erskinevirus asesino</taxon>
    </lineage>
</organism>
<keyword evidence="2" id="KW-1185">Reference proteome</keyword>
<evidence type="ECO:0000313" key="1">
    <source>
        <dbReference type="EMBL" id="ANZ48281.1"/>
    </source>
</evidence>
<dbReference type="GeneID" id="29057218"/>
<proteinExistence type="predicted"/>
<reference evidence="1" key="1">
    <citation type="submission" date="2016-06" db="EMBL/GenBank/DDBJ databases">
        <authorList>
            <person name="Berg J.A."/>
            <person name="Hyde J.R."/>
            <person name="Breakwell D.P."/>
            <person name="Hope S."/>
            <person name="Grose J.H."/>
        </authorList>
    </citation>
    <scope>NUCLEOTIDE SEQUENCE [LARGE SCALE GENOMIC DNA]</scope>
</reference>
<dbReference type="OrthoDB" id="13765at10239"/>
<accession>A0A1B2IAK1</accession>
<dbReference type="RefSeq" id="YP_009290886.1">
    <property type="nucleotide sequence ID" value="NC_031107.2"/>
</dbReference>